<dbReference type="AlphaFoldDB" id="A0ABD3WHW9"/>
<name>A0ABD3WHW9_SINWO</name>
<dbReference type="Proteomes" id="UP001634394">
    <property type="component" value="Unassembled WGS sequence"/>
</dbReference>
<feature type="region of interest" description="Disordered" evidence="1">
    <location>
        <begin position="107"/>
        <end position="140"/>
    </location>
</feature>
<gene>
    <name evidence="2" type="ORF">ACJMK2_036653</name>
</gene>
<evidence type="ECO:0000313" key="3">
    <source>
        <dbReference type="Proteomes" id="UP001634394"/>
    </source>
</evidence>
<reference evidence="2 3" key="1">
    <citation type="submission" date="2024-11" db="EMBL/GenBank/DDBJ databases">
        <title>Chromosome-level genome assembly of the freshwater bivalve Anodonta woodiana.</title>
        <authorList>
            <person name="Chen X."/>
        </authorList>
    </citation>
    <scope>NUCLEOTIDE SEQUENCE [LARGE SCALE GENOMIC DNA]</scope>
    <source>
        <strain evidence="2">MN2024</strain>
        <tissue evidence="2">Gills</tissue>
    </source>
</reference>
<proteinExistence type="predicted"/>
<comment type="caution">
    <text evidence="2">The sequence shown here is derived from an EMBL/GenBank/DDBJ whole genome shotgun (WGS) entry which is preliminary data.</text>
</comment>
<protein>
    <submittedName>
        <fullName evidence="2">Uncharacterized protein</fullName>
    </submittedName>
</protein>
<dbReference type="EMBL" id="JBJQND010000006">
    <property type="protein sequence ID" value="KAL3873554.1"/>
    <property type="molecule type" value="Genomic_DNA"/>
</dbReference>
<feature type="compositionally biased region" description="Polar residues" evidence="1">
    <location>
        <begin position="126"/>
        <end position="140"/>
    </location>
</feature>
<sequence length="423" mass="47268">MDNQPYDNVEFPIRRPPTGTGTWPGPGGTQVRAVTSQQAHQTYKDKTGKRLAPVVEAREGHEVTEDETEVPKVEDQRREIILTTQDTKSNFGSTAPKGTVMTIANNANHSDTKTDQSTSTTQKSSVNTQANQNRFSNTLQTSATTVGDAKSSFMDQSKSDFFTISDFDPRSQILFDEAYTRYAHFYKFTDIVVKQGNKMKEQVWDIQGKPGESITYEQLLQGVLVEGEKLLLGGEWLLFREVEFLDSKTVSPTKPPLGEGRICLTSLRLLLMCAEVASDAKLSEFGDPTKYTGGYKMEFSKCNNVYFQNIPLECFESVELSVNIGTAAESKVTMRKPCCCGLLSCIGFGRCEQTLKVTTAMPVVVNRRMLRLGVYLPPWRTPTIMIVHLHPNQALTTARDFVAQLQSHVPQMQYHVSHIPQVL</sequence>
<organism evidence="2 3">
    <name type="scientific">Sinanodonta woodiana</name>
    <name type="common">Chinese pond mussel</name>
    <name type="synonym">Anodonta woodiana</name>
    <dbReference type="NCBI Taxonomy" id="1069815"/>
    <lineage>
        <taxon>Eukaryota</taxon>
        <taxon>Metazoa</taxon>
        <taxon>Spiralia</taxon>
        <taxon>Lophotrochozoa</taxon>
        <taxon>Mollusca</taxon>
        <taxon>Bivalvia</taxon>
        <taxon>Autobranchia</taxon>
        <taxon>Heteroconchia</taxon>
        <taxon>Palaeoheterodonta</taxon>
        <taxon>Unionida</taxon>
        <taxon>Unionoidea</taxon>
        <taxon>Unionidae</taxon>
        <taxon>Unioninae</taxon>
        <taxon>Sinanodonta</taxon>
    </lineage>
</organism>
<accession>A0ABD3WHW9</accession>
<evidence type="ECO:0000313" key="2">
    <source>
        <dbReference type="EMBL" id="KAL3873554.1"/>
    </source>
</evidence>
<evidence type="ECO:0000256" key="1">
    <source>
        <dbReference type="SAM" id="MobiDB-lite"/>
    </source>
</evidence>
<feature type="region of interest" description="Disordered" evidence="1">
    <location>
        <begin position="1"/>
        <end position="27"/>
    </location>
</feature>
<feature type="compositionally biased region" description="Low complexity" evidence="1">
    <location>
        <begin position="115"/>
        <end position="125"/>
    </location>
</feature>
<keyword evidence="3" id="KW-1185">Reference proteome</keyword>